<reference evidence="9 10" key="1">
    <citation type="journal article" date="2014" name="Genome Announc.">
        <title>Draft Genome Sequence of Lutibaculum baratangense Strain AMV1T, Isolated from a Mud Volcano in Andamans, India.</title>
        <authorList>
            <person name="Singh A."/>
            <person name="Sreenivas A."/>
            <person name="Sathyanarayana Reddy G."/>
            <person name="Pinnaka A.K."/>
            <person name="Shivaji S."/>
        </authorList>
    </citation>
    <scope>NUCLEOTIDE SEQUENCE [LARGE SCALE GENOMIC DNA]</scope>
    <source>
        <strain evidence="9 10">AMV1</strain>
    </source>
</reference>
<feature type="domain" description="Glycosyl hydrolase family 13 catalytic" evidence="8">
    <location>
        <begin position="618"/>
        <end position="947"/>
    </location>
</feature>
<evidence type="ECO:0000256" key="2">
    <source>
        <dbReference type="ARBA" id="ARBA00022676"/>
    </source>
</evidence>
<comment type="similarity">
    <text evidence="6">Belongs to the glycosyl hydrolase 13 family. GlgE subfamily.</text>
</comment>
<accession>V4T7J0</accession>
<comment type="caution">
    <text evidence="9">The sequence shown here is derived from an EMBL/GenBank/DDBJ whole genome shotgun (WGS) entry which is preliminary data.</text>
</comment>
<evidence type="ECO:0000256" key="1">
    <source>
        <dbReference type="ARBA" id="ARBA00011738"/>
    </source>
</evidence>
<dbReference type="PANTHER" id="PTHR47786:SF2">
    <property type="entry name" value="GLYCOSYL HYDROLASE FAMILY 13 CATALYTIC DOMAIN-CONTAINING PROTEIN"/>
    <property type="match status" value="1"/>
</dbReference>
<keyword evidence="4 6" id="KW-0119">Carbohydrate metabolism</keyword>
<dbReference type="GO" id="GO:0004553">
    <property type="term" value="F:hydrolase activity, hydrolyzing O-glycosyl compounds"/>
    <property type="evidence" value="ECO:0007669"/>
    <property type="project" value="InterPro"/>
</dbReference>
<feature type="binding site" evidence="6">
    <location>
        <position position="798"/>
    </location>
    <ligand>
        <name>alpha-maltose 1-phosphate</name>
        <dbReference type="ChEBI" id="CHEBI:63576"/>
    </ligand>
</feature>
<evidence type="ECO:0000256" key="3">
    <source>
        <dbReference type="ARBA" id="ARBA00022679"/>
    </source>
</evidence>
<feature type="binding site" evidence="6">
    <location>
        <position position="761"/>
    </location>
    <ligand>
        <name>alpha-maltose 1-phosphate</name>
        <dbReference type="ChEBI" id="CHEBI:63576"/>
    </ligand>
</feature>
<keyword evidence="10" id="KW-1185">Reference proteome</keyword>
<dbReference type="eggNOG" id="COG0366">
    <property type="taxonomic scope" value="Bacteria"/>
</dbReference>
<dbReference type="Gene3D" id="3.20.20.80">
    <property type="entry name" value="Glycosidases"/>
    <property type="match status" value="2"/>
</dbReference>
<keyword evidence="2 6" id="KW-0328">Glycosyltransferase</keyword>
<organism evidence="9 10">
    <name type="scientific">Lutibaculum baratangense AMV1</name>
    <dbReference type="NCBI Taxonomy" id="631454"/>
    <lineage>
        <taxon>Bacteria</taxon>
        <taxon>Pseudomonadati</taxon>
        <taxon>Pseudomonadota</taxon>
        <taxon>Alphaproteobacteria</taxon>
        <taxon>Hyphomicrobiales</taxon>
        <taxon>Tepidamorphaceae</taxon>
        <taxon>Lutibaculum</taxon>
    </lineage>
</organism>
<dbReference type="AlphaFoldDB" id="V4T7J0"/>
<dbReference type="EMBL" id="AWXZ01000040">
    <property type="protein sequence ID" value="ESR22588.1"/>
    <property type="molecule type" value="Genomic_DNA"/>
</dbReference>
<dbReference type="InterPro" id="IPR017853">
    <property type="entry name" value="GH"/>
</dbReference>
<evidence type="ECO:0000256" key="7">
    <source>
        <dbReference type="SAM" id="MobiDB-lite"/>
    </source>
</evidence>
<dbReference type="RefSeq" id="WP_023433834.1">
    <property type="nucleotide sequence ID" value="NZ_AWXZ01000040.1"/>
</dbReference>
<gene>
    <name evidence="6" type="primary">glgE</name>
    <name evidence="9" type="ORF">N177_3724</name>
</gene>
<evidence type="ECO:0000259" key="8">
    <source>
        <dbReference type="SMART" id="SM00642"/>
    </source>
</evidence>
<feature type="site" description="Transition state stabilizer" evidence="6">
    <location>
        <position position="884"/>
    </location>
</feature>
<feature type="binding site" evidence="6">
    <location>
        <position position="666"/>
    </location>
    <ligand>
        <name>alpha-maltose 1-phosphate</name>
        <dbReference type="ChEBI" id="CHEBI:63576"/>
    </ligand>
</feature>
<dbReference type="GO" id="GO:0030979">
    <property type="term" value="P:alpha-glucan biosynthetic process"/>
    <property type="evidence" value="ECO:0007669"/>
    <property type="project" value="UniProtKB-UniRule"/>
</dbReference>
<evidence type="ECO:0000256" key="6">
    <source>
        <dbReference type="HAMAP-Rule" id="MF_02124"/>
    </source>
</evidence>
<dbReference type="Proteomes" id="UP000017819">
    <property type="component" value="Unassembled WGS sequence"/>
</dbReference>
<proteinExistence type="inferred from homology"/>
<evidence type="ECO:0000313" key="10">
    <source>
        <dbReference type="Proteomes" id="UP000017819"/>
    </source>
</evidence>
<protein>
    <recommendedName>
        <fullName evidence="6">Alpha-1,4-glucan:maltose-1-phosphate maltosyltransferase</fullName>
        <shortName evidence="6">GMPMT</shortName>
        <ecNumber evidence="6">2.4.99.16</ecNumber>
    </recommendedName>
    <alternativeName>
        <fullName evidence="6">(1-&gt;4)-alpha-D-glucan:maltose-1-phosphate alpha-D-maltosyltransferase</fullName>
    </alternativeName>
</protein>
<dbReference type="InterPro" id="IPR049171">
    <property type="entry name" value="GLGE_C"/>
</dbReference>
<dbReference type="InterPro" id="IPR013783">
    <property type="entry name" value="Ig-like_fold"/>
</dbReference>
<dbReference type="Gene3D" id="2.60.40.10">
    <property type="entry name" value="Immunoglobulins"/>
    <property type="match status" value="1"/>
</dbReference>
<feature type="region of interest" description="Disordered" evidence="7">
    <location>
        <begin position="95"/>
        <end position="126"/>
    </location>
</feature>
<dbReference type="InterPro" id="IPR006047">
    <property type="entry name" value="GH13_cat_dom"/>
</dbReference>
<dbReference type="InterPro" id="IPR026585">
    <property type="entry name" value="GlgE"/>
</dbReference>
<feature type="active site" description="Nucleophile" evidence="6">
    <location>
        <position position="797"/>
    </location>
</feature>
<feature type="binding site" evidence="6">
    <location>
        <position position="726"/>
    </location>
    <ligand>
        <name>alpha-maltose 1-phosphate</name>
        <dbReference type="ChEBI" id="CHEBI:63576"/>
    </ligand>
</feature>
<feature type="compositionally biased region" description="Basic and acidic residues" evidence="7">
    <location>
        <begin position="95"/>
        <end position="117"/>
    </location>
</feature>
<evidence type="ECO:0000313" key="9">
    <source>
        <dbReference type="EMBL" id="ESR22588.1"/>
    </source>
</evidence>
<sequence>MRRRAPSLYQLRLESGIGPEGWAEEARRALDLGFDHLLLPSVFALPSPGGGTPPLSGAFERFEALPQVLDQLRSLGLGLVLEAAFDEVDQNSPIAREEHDWLKPSKTDSTLDPRPERPSTQPDYTRNQVRDGMASAAQHFGRFLAGAGIDGILARRAAKTPAPIWQRLVGAARDLTPDFLVIADTLATPPLEVEALAGAGFDFLLSSAAWWNLHDDWLIEEHRRQGRIAPLIAFPTPLDEPAPAMAPEELKGRIRACGALSAGFLLPASARDAVAAHSPHASGESFSAAIADVNALRARHDIVGRAESLERVTGPYDPLAVIWRHDGGHPQTAQGAVAIAVNTGPEPIAVEPRLLHGAGGGQICQFTEILPGCVEKPVAPSVPIELAPGEVRLFVGGEGPVRGKRRKLAAAEGADRRLEALAAERVAIEAVEPQIEGGRFPVKRVIGDEVHVTADIFCDGHDKIDARILYQGPGKRDWEAVPMRFVENDRWEGFFPVTQLGRYSFTIESWRDLFATWREEVVKKRNAGQRVALEIEEGKHLLEAADEKAGKNERILIETALTRLSELEGDDARLAVLLDEDLFLAMKAAGAKTNLTRWNRKLEVRVDRPAASFSAWYEIMPRSQSGDAGRHGTFDDVIARIPSIADMGFDVLYFPPIHPIGKTNRKGRNNTLTPAPDDPGSPYAIGSPEGGHDAIHPELGTLDDFRRMVDAANAHGLEVALDFAIQCSPDHPWIKEHPEWFDWRPDGTIKFAENPPKKYEDIVNVHFYRGAIPSLWYALRDVVLFWVEQGVKIFRVDNPHTKPLPFWEWMIAEVLAVSPGVVFLAEAFTRPKMMKRLGKVGYHQSYTYFTWRNEKWEIVEYMTELAHTDMREYYRPNFFPNTPDINPAYLQTGGRAGHLVRAVLAGTLSPSYGIYEPFVLTEATPVPGKEEYLDSEKYEIRAWDRERPGNIRAELTRLNEIRRLHPALRRIETVSFLNAWNDNILAYAKITADRSDALLILVNLDPHTAQTADYEVPLWEFGLPDDATIGVQDLFGGNHFTLTGKIQSITLDPADRPFMVWRLIPPGA</sequence>
<comment type="function">
    <text evidence="6">Maltosyltransferase that uses maltose 1-phosphate (M1P) as the sugar donor to elongate linear or branched alpha-(1-&gt;4)-glucans. Is involved in a branched alpha-glucan biosynthetic pathway from trehalose, together with TreS, Mak and GlgB.</text>
</comment>
<dbReference type="EC" id="2.4.99.16" evidence="6"/>
<evidence type="ECO:0000256" key="4">
    <source>
        <dbReference type="ARBA" id="ARBA00023277"/>
    </source>
</evidence>
<dbReference type="InterPro" id="IPR021828">
    <property type="entry name" value="GlgE_dom_N/S"/>
</dbReference>
<dbReference type="HAMAP" id="MF_02124">
    <property type="entry name" value="GlgE"/>
    <property type="match status" value="1"/>
</dbReference>
<comment type="subunit">
    <text evidence="1 6">Homodimer.</text>
</comment>
<dbReference type="PANTHER" id="PTHR47786">
    <property type="entry name" value="ALPHA-1,4-GLUCAN:MALTOSE-1-PHOSPHATE MALTOSYLTRANSFERASE"/>
    <property type="match status" value="1"/>
</dbReference>
<evidence type="ECO:0000256" key="5">
    <source>
        <dbReference type="ARBA" id="ARBA00048735"/>
    </source>
</evidence>
<keyword evidence="3 6" id="KW-0808">Transferase</keyword>
<dbReference type="STRING" id="631454.N177_3724"/>
<dbReference type="Pfam" id="PF21702">
    <property type="entry name" value="GLGE_C"/>
    <property type="match status" value="1"/>
</dbReference>
<dbReference type="Pfam" id="PF11896">
    <property type="entry name" value="GlgE_dom_N_S"/>
    <property type="match status" value="1"/>
</dbReference>
<feature type="binding site" evidence="6">
    <location>
        <begin position="937"/>
        <end position="938"/>
    </location>
    <ligand>
        <name>alpha-maltose 1-phosphate</name>
        <dbReference type="ChEBI" id="CHEBI:63576"/>
    </ligand>
</feature>
<dbReference type="OrthoDB" id="9805159at2"/>
<comment type="catalytic activity">
    <reaction evidence="5 6">
        <text>alpha-maltose 1-phosphate + [(1-&gt;4)-alpha-D-glucosyl](n) = [(1-&gt;4)-alpha-D-glucosyl](n+2) + phosphate</text>
        <dbReference type="Rhea" id="RHEA:42692"/>
        <dbReference type="Rhea" id="RHEA-COMP:9584"/>
        <dbReference type="Rhea" id="RHEA-COMP:10183"/>
        <dbReference type="ChEBI" id="CHEBI:15444"/>
        <dbReference type="ChEBI" id="CHEBI:43474"/>
        <dbReference type="ChEBI" id="CHEBI:63576"/>
        <dbReference type="EC" id="2.4.99.16"/>
    </reaction>
</comment>
<keyword evidence="9" id="KW-0326">Glycosidase</keyword>
<dbReference type="GO" id="GO:0016758">
    <property type="term" value="F:hexosyltransferase activity"/>
    <property type="evidence" value="ECO:0007669"/>
    <property type="project" value="UniProtKB-UniRule"/>
</dbReference>
<dbReference type="CDD" id="cd11344">
    <property type="entry name" value="AmyAc_GlgE_like"/>
    <property type="match status" value="1"/>
</dbReference>
<dbReference type="PATRIC" id="fig|631454.5.peg.3677"/>
<dbReference type="Gene3D" id="1.20.58.80">
    <property type="entry name" value="Phosphotransferase system, lactose/cellobiose-type IIA subunit"/>
    <property type="match status" value="1"/>
</dbReference>
<dbReference type="SMART" id="SM00642">
    <property type="entry name" value="Aamy"/>
    <property type="match status" value="1"/>
</dbReference>
<dbReference type="Pfam" id="PF00128">
    <property type="entry name" value="Alpha-amylase"/>
    <property type="match status" value="1"/>
</dbReference>
<dbReference type="SUPFAM" id="SSF51445">
    <property type="entry name" value="(Trans)glycosidases"/>
    <property type="match status" value="2"/>
</dbReference>
<dbReference type="Gene3D" id="2.60.40.1180">
    <property type="entry name" value="Golgi alpha-mannosidase II"/>
    <property type="match status" value="1"/>
</dbReference>
<dbReference type="InterPro" id="IPR013780">
    <property type="entry name" value="Glyco_hydro_b"/>
</dbReference>
<keyword evidence="9" id="KW-0378">Hydrolase</keyword>
<feature type="active site" description="Proton donor" evidence="6">
    <location>
        <position position="826"/>
    </location>
</feature>
<name>V4T7J0_9HYPH</name>